<evidence type="ECO:0000313" key="3">
    <source>
        <dbReference type="EMBL" id="ALE19214.1"/>
    </source>
</evidence>
<dbReference type="Proteomes" id="UP000068137">
    <property type="component" value="Chromosome"/>
</dbReference>
<dbReference type="PANTHER" id="PTHR46211:SF14">
    <property type="entry name" value="GLYCEROPHOSPHODIESTER PHOSPHODIESTERASE"/>
    <property type="match status" value="1"/>
</dbReference>
<dbReference type="EMBL" id="LR584267">
    <property type="protein sequence ID" value="VHO01163.1"/>
    <property type="molecule type" value="Genomic_DNA"/>
</dbReference>
<reference evidence="3 5" key="1">
    <citation type="journal article" date="2015" name="Genome Announc.">
        <title>Complete Genome Sequences for Two Strains of a Novel Fastidious, Partially Acid-Fast, Gram-Positive Corynebacterineae Bacterium, Derived from Human Clinical Samples.</title>
        <authorList>
            <person name="Nicholson A.C."/>
            <person name="Bell M."/>
            <person name="Humrighouse B.W."/>
            <person name="McQuiston J.R."/>
        </authorList>
    </citation>
    <scope>NUCLEOTIDE SEQUENCE [LARGE SCALE GENOMIC DNA]</scope>
    <source>
        <strain evidence="3 5">X1698</strain>
    </source>
</reference>
<evidence type="ECO:0000259" key="2">
    <source>
        <dbReference type="PROSITE" id="PS51704"/>
    </source>
</evidence>
<feature type="domain" description="GP-PDE" evidence="2">
    <location>
        <begin position="36"/>
        <end position="323"/>
    </location>
</feature>
<feature type="chain" id="PRO_5044544826" evidence="1">
    <location>
        <begin position="25"/>
        <end position="329"/>
    </location>
</feature>
<name>A0A0M3TBU0_9ACTN</name>
<dbReference type="AlphaFoldDB" id="A0A0M3TBU0"/>
<dbReference type="SUPFAM" id="SSF51695">
    <property type="entry name" value="PLC-like phosphodiesterases"/>
    <property type="match status" value="1"/>
</dbReference>
<evidence type="ECO:0000313" key="4">
    <source>
        <dbReference type="EMBL" id="VHO01163.1"/>
    </source>
</evidence>
<keyword evidence="6" id="KW-1185">Reference proteome</keyword>
<organism evidence="3 5">
    <name type="scientific">Lawsonella clevelandensis</name>
    <dbReference type="NCBI Taxonomy" id="1528099"/>
    <lineage>
        <taxon>Bacteria</taxon>
        <taxon>Bacillati</taxon>
        <taxon>Actinomycetota</taxon>
        <taxon>Actinomycetes</taxon>
        <taxon>Mycobacteriales</taxon>
        <taxon>Lawsonellaceae</taxon>
        <taxon>Lawsonella</taxon>
    </lineage>
</organism>
<reference evidence="4 6" key="3">
    <citation type="submission" date="2019-04" db="EMBL/GenBank/DDBJ databases">
        <authorList>
            <person name="Seth-Smith MB H."/>
            <person name="Seth-Smith H."/>
        </authorList>
    </citation>
    <scope>NUCLEOTIDE SEQUENCE [LARGE SCALE GENOMIC DNA]</scope>
    <source>
        <strain evidence="4">USB-603019</strain>
    </source>
</reference>
<accession>A0A0M3TBU0</accession>
<protein>
    <submittedName>
        <fullName evidence="4">Glycerophosphodiester phosphodiesterase</fullName>
    </submittedName>
</protein>
<gene>
    <name evidence="4" type="primary">glpQ_2</name>
    <name evidence="3" type="ORF">AL705_06095</name>
    <name evidence="4" type="ORF">LC603019_01205</name>
</gene>
<dbReference type="InterPro" id="IPR030395">
    <property type="entry name" value="GP_PDE_dom"/>
</dbReference>
<dbReference type="Proteomes" id="UP000324288">
    <property type="component" value="Chromosome"/>
</dbReference>
<dbReference type="RefSeq" id="WP_053962251.1">
    <property type="nucleotide sequence ID" value="NZ_CAJPTR010000028.1"/>
</dbReference>
<dbReference type="Gene3D" id="3.20.20.190">
    <property type="entry name" value="Phosphatidylinositol (PI) phosphodiesterase"/>
    <property type="match status" value="1"/>
</dbReference>
<reference evidence="3" key="2">
    <citation type="journal article" date="2016" name="Int. J. Syst. Evol. Microbiol.">
        <title>Lawsonella clevelandensis gen. nov., sp. nov., a new member of the suborder Corynebacterineae isolated from human abscesses.</title>
        <authorList>
            <person name="Bell M.E."/>
            <person name="Bernard K.A."/>
            <person name="Harrington S.M."/>
            <person name="Patel N.B."/>
            <person name="Tucker T.A."/>
            <person name="Metcalfe M.G."/>
            <person name="McQuiston J.R."/>
        </authorList>
    </citation>
    <scope>NUCLEOTIDE SEQUENCE</scope>
    <source>
        <strain evidence="3">X1698</strain>
    </source>
</reference>
<dbReference type="PROSITE" id="PS50007">
    <property type="entry name" value="PIPLC_X_DOMAIN"/>
    <property type="match status" value="1"/>
</dbReference>
<evidence type="ECO:0000256" key="1">
    <source>
        <dbReference type="SAM" id="SignalP"/>
    </source>
</evidence>
<dbReference type="GeneID" id="84895111"/>
<evidence type="ECO:0000313" key="5">
    <source>
        <dbReference type="Proteomes" id="UP000068137"/>
    </source>
</evidence>
<dbReference type="PROSITE" id="PS51704">
    <property type="entry name" value="GP_PDE"/>
    <property type="match status" value="1"/>
</dbReference>
<proteinExistence type="predicted"/>
<sequence>MKKTLLAALCAAAMIPASVTPAMAAPNPARNLPQGFDLQAHRGGKAETTESSLAAYEHALTLGVTTLELDISLSKDGKPMIWHDMTIQKKKCRDTAPAFPNDPAYPYVGKFITELTWQQLRTVRCDKFQEQYKDTLHRVPGATIYTLDELFTMVNKKATYPVHFNIETKVVPGKESDAKAYQTMKTIVDMARRHKVLNRVMLQSFDWRTLAMVRKYAPSVPTVMLFGRIQWVPFTPMSGPVSYLEVGGDIIKAAKQLGAQVLSPDYGSADDLYANAAFCARAHKAGLKVVPYTVDSEEAMRNQIKAGADGIITNYPSRGMKVARQMKKL</sequence>
<dbReference type="InterPro" id="IPR017946">
    <property type="entry name" value="PLC-like_Pdiesterase_TIM-brl"/>
</dbReference>
<keyword evidence="1" id="KW-0732">Signal</keyword>
<dbReference type="GO" id="GO:0006629">
    <property type="term" value="P:lipid metabolic process"/>
    <property type="evidence" value="ECO:0007669"/>
    <property type="project" value="InterPro"/>
</dbReference>
<feature type="signal peptide" evidence="1">
    <location>
        <begin position="1"/>
        <end position="24"/>
    </location>
</feature>
<evidence type="ECO:0000313" key="6">
    <source>
        <dbReference type="Proteomes" id="UP000324288"/>
    </source>
</evidence>
<dbReference type="GO" id="GO:0008081">
    <property type="term" value="F:phosphoric diester hydrolase activity"/>
    <property type="evidence" value="ECO:0007669"/>
    <property type="project" value="InterPro"/>
</dbReference>
<dbReference type="KEGG" id="cbq:AL705_06095"/>
<dbReference type="EMBL" id="CP012390">
    <property type="protein sequence ID" value="ALE19214.1"/>
    <property type="molecule type" value="Genomic_DNA"/>
</dbReference>
<dbReference type="STRING" id="1528099.AL705_06095"/>
<dbReference type="PANTHER" id="PTHR46211">
    <property type="entry name" value="GLYCEROPHOSPHORYL DIESTER PHOSPHODIESTERASE"/>
    <property type="match status" value="1"/>
</dbReference>
<dbReference type="Pfam" id="PF03009">
    <property type="entry name" value="GDPD"/>
    <property type="match status" value="1"/>
</dbReference>
<dbReference type="OrthoDB" id="384721at2"/>